<gene>
    <name evidence="2" type="ORF">BN980_GECA24s00153g</name>
</gene>
<feature type="compositionally biased region" description="Polar residues" evidence="1">
    <location>
        <begin position="315"/>
        <end position="325"/>
    </location>
</feature>
<sequence length="466" mass="51875">MLNSLFSVWKKPTATQSEYGGDSDNRRSNPATDRQSGHYRATSWSSRARPGVGDTRSPFVASGGYFSGPAPIKAYSTAGSFRQRRDDPQDLELQRYSLPPQQPQTSVQEKLIASLFQRQQRSSRRRTIREKYSSCAATEVDFHDIKERNEDTPITRPAPPIQTPQSPRQQYYQPQQQQQQNYQSPLPPQPRSHVYAQSEYCGRGNSGVYDSARLQRLSKQSAIKEESYDGLNDWGLPVAPQYYDEEDDEDEQINSDFSDDEEDSQPAKSVTYQRLVDEYTKLSHKGSVSNFTRASSVVQNDTFSAPAKATVKPRTPSTSLRPQPKTVVTPSVANKFILLTYVLLIVCPIARQHSSVLLTALAQYPGYKSVLVQKVLVLAYLLTKSARPVKVSAVAKSKTTVGATTTSPVSSASTLVDRQKRWAADSKTRSVASPSVASPSVQHNSARASSLRNAYSHKEEFSSWGF</sequence>
<evidence type="ECO:0000313" key="2">
    <source>
        <dbReference type="EMBL" id="CDO57652.1"/>
    </source>
</evidence>
<feature type="compositionally biased region" description="Acidic residues" evidence="1">
    <location>
        <begin position="245"/>
        <end position="264"/>
    </location>
</feature>
<comment type="caution">
    <text evidence="2">The sequence shown here is derived from an EMBL/GenBank/DDBJ whole genome shotgun (WGS) entry which is preliminary data.</text>
</comment>
<reference evidence="2" key="1">
    <citation type="submission" date="2014-03" db="EMBL/GenBank/DDBJ databases">
        <authorList>
            <person name="Casaregola S."/>
        </authorList>
    </citation>
    <scope>NUCLEOTIDE SEQUENCE [LARGE SCALE GENOMIC DNA]</scope>
    <source>
        <strain evidence="2">CLIB 918</strain>
    </source>
</reference>
<name>A0A0J9XK36_GEOCN</name>
<accession>A0A0J9XK36</accession>
<feature type="compositionally biased region" description="Polar residues" evidence="1">
    <location>
        <begin position="442"/>
        <end position="451"/>
    </location>
</feature>
<proteinExistence type="predicted"/>
<dbReference type="Proteomes" id="UP000242525">
    <property type="component" value="Unassembled WGS sequence"/>
</dbReference>
<feature type="region of interest" description="Disordered" evidence="1">
    <location>
        <begin position="142"/>
        <end position="193"/>
    </location>
</feature>
<feature type="compositionally biased region" description="Low complexity" evidence="1">
    <location>
        <begin position="430"/>
        <end position="441"/>
    </location>
</feature>
<evidence type="ECO:0000313" key="3">
    <source>
        <dbReference type="Proteomes" id="UP000242525"/>
    </source>
</evidence>
<feature type="region of interest" description="Disordered" evidence="1">
    <location>
        <begin position="1"/>
        <end position="71"/>
    </location>
</feature>
<organism evidence="2 3">
    <name type="scientific">Geotrichum candidum</name>
    <name type="common">Oospora lactis</name>
    <name type="synonym">Dipodascus geotrichum</name>
    <dbReference type="NCBI Taxonomy" id="1173061"/>
    <lineage>
        <taxon>Eukaryota</taxon>
        <taxon>Fungi</taxon>
        <taxon>Dikarya</taxon>
        <taxon>Ascomycota</taxon>
        <taxon>Saccharomycotina</taxon>
        <taxon>Dipodascomycetes</taxon>
        <taxon>Dipodascales</taxon>
        <taxon>Dipodascaceae</taxon>
        <taxon>Geotrichum</taxon>
    </lineage>
</organism>
<feature type="compositionally biased region" description="Low complexity" evidence="1">
    <location>
        <begin position="163"/>
        <end position="184"/>
    </location>
</feature>
<feature type="region of interest" description="Disordered" evidence="1">
    <location>
        <begin position="425"/>
        <end position="451"/>
    </location>
</feature>
<dbReference type="EMBL" id="CCBN010000024">
    <property type="protein sequence ID" value="CDO57652.1"/>
    <property type="molecule type" value="Genomic_DNA"/>
</dbReference>
<evidence type="ECO:0000256" key="1">
    <source>
        <dbReference type="SAM" id="MobiDB-lite"/>
    </source>
</evidence>
<feature type="region of interest" description="Disordered" evidence="1">
    <location>
        <begin position="245"/>
        <end position="268"/>
    </location>
</feature>
<feature type="region of interest" description="Disordered" evidence="1">
    <location>
        <begin position="305"/>
        <end position="325"/>
    </location>
</feature>
<feature type="compositionally biased region" description="Basic and acidic residues" evidence="1">
    <location>
        <begin position="142"/>
        <end position="153"/>
    </location>
</feature>
<protein>
    <submittedName>
        <fullName evidence="2">Uncharacterized protein</fullName>
    </submittedName>
</protein>
<dbReference type="AlphaFoldDB" id="A0A0J9XK36"/>
<keyword evidence="3" id="KW-1185">Reference proteome</keyword>